<evidence type="ECO:0000259" key="6">
    <source>
        <dbReference type="PROSITE" id="PS50950"/>
    </source>
</evidence>
<gene>
    <name evidence="7" type="ORF">LOD99_7595</name>
</gene>
<dbReference type="AlphaFoldDB" id="A0AAV7JPZ6"/>
<dbReference type="InterPro" id="IPR006612">
    <property type="entry name" value="THAP_Znf"/>
</dbReference>
<dbReference type="GO" id="GO:0003677">
    <property type="term" value="F:DNA binding"/>
    <property type="evidence" value="ECO:0007669"/>
    <property type="project" value="UniProtKB-UniRule"/>
</dbReference>
<dbReference type="InterPro" id="IPR052224">
    <property type="entry name" value="THAP_domain_protein"/>
</dbReference>
<dbReference type="PANTHER" id="PTHR46927">
    <property type="entry name" value="AGAP005574-PA"/>
    <property type="match status" value="1"/>
</dbReference>
<organism evidence="7 8">
    <name type="scientific">Oopsacas minuta</name>
    <dbReference type="NCBI Taxonomy" id="111878"/>
    <lineage>
        <taxon>Eukaryota</taxon>
        <taxon>Metazoa</taxon>
        <taxon>Porifera</taxon>
        <taxon>Hexactinellida</taxon>
        <taxon>Hexasterophora</taxon>
        <taxon>Lyssacinosida</taxon>
        <taxon>Leucopsacidae</taxon>
        <taxon>Oopsacas</taxon>
    </lineage>
</organism>
<keyword evidence="4 5" id="KW-0238">DNA-binding</keyword>
<dbReference type="GO" id="GO:0008270">
    <property type="term" value="F:zinc ion binding"/>
    <property type="evidence" value="ECO:0007669"/>
    <property type="project" value="UniProtKB-KW"/>
</dbReference>
<dbReference type="PANTHER" id="PTHR46927:SF3">
    <property type="entry name" value="THAP-TYPE DOMAIN-CONTAINING PROTEIN"/>
    <property type="match status" value="1"/>
</dbReference>
<keyword evidence="3" id="KW-0862">Zinc</keyword>
<comment type="caution">
    <text evidence="7">The sequence shown here is derived from an EMBL/GenBank/DDBJ whole genome shotgun (WGS) entry which is preliminary data.</text>
</comment>
<feature type="domain" description="THAP-type" evidence="6">
    <location>
        <begin position="1"/>
        <end position="94"/>
    </location>
</feature>
<dbReference type="PROSITE" id="PS50950">
    <property type="entry name" value="ZF_THAP"/>
    <property type="match status" value="2"/>
</dbReference>
<sequence length="301" mass="35258">MTCSVPGCKSNYRSQHKFTTTFNFPKVREIREKWFRAIPRPRSDYEDNKQLKVCIKHFREHDIEKTIEYFDGQHTIVIPRDRVSLKKYAVPCIFPDFDSNLTNCYIKRKRLSRDDRKQLGMENEFLESLEGKEETIMPSKCSVVKCKSNYKPEDRIPIFKMPLRPPELKQAWTVAIDREDLERLRKVYVCIKHFLKADIVLTHKVPNGDGTFTEISRLTPKLREGAVPCLFPGRPPVYISPHLNTSNCLFSKEQTVELSPEDKLKENFLINTMEDLIVYQLVLINEYLSHTNTDTLALDVL</sequence>
<evidence type="ECO:0000256" key="3">
    <source>
        <dbReference type="ARBA" id="ARBA00022833"/>
    </source>
</evidence>
<keyword evidence="1" id="KW-0479">Metal-binding</keyword>
<keyword evidence="7" id="KW-0808">Transferase</keyword>
<evidence type="ECO:0000256" key="5">
    <source>
        <dbReference type="PROSITE-ProRule" id="PRU00309"/>
    </source>
</evidence>
<dbReference type="EMBL" id="JAKMXF010000310">
    <property type="protein sequence ID" value="KAI6650544.1"/>
    <property type="molecule type" value="Genomic_DNA"/>
</dbReference>
<keyword evidence="8" id="KW-1185">Reference proteome</keyword>
<dbReference type="GO" id="GO:0016301">
    <property type="term" value="F:kinase activity"/>
    <property type="evidence" value="ECO:0007669"/>
    <property type="project" value="UniProtKB-KW"/>
</dbReference>
<name>A0AAV7JPZ6_9METZ</name>
<evidence type="ECO:0000256" key="4">
    <source>
        <dbReference type="ARBA" id="ARBA00023125"/>
    </source>
</evidence>
<evidence type="ECO:0000256" key="1">
    <source>
        <dbReference type="ARBA" id="ARBA00022723"/>
    </source>
</evidence>
<protein>
    <submittedName>
        <fullName evidence="7">Protein kinase C-binding protein 1-like isoform X3</fullName>
    </submittedName>
</protein>
<proteinExistence type="predicted"/>
<evidence type="ECO:0000313" key="8">
    <source>
        <dbReference type="Proteomes" id="UP001165289"/>
    </source>
</evidence>
<evidence type="ECO:0000256" key="2">
    <source>
        <dbReference type="ARBA" id="ARBA00022771"/>
    </source>
</evidence>
<dbReference type="SMART" id="SM00980">
    <property type="entry name" value="THAP"/>
    <property type="match status" value="2"/>
</dbReference>
<accession>A0AAV7JPZ6</accession>
<evidence type="ECO:0000313" key="7">
    <source>
        <dbReference type="EMBL" id="KAI6650544.1"/>
    </source>
</evidence>
<dbReference type="Proteomes" id="UP001165289">
    <property type="component" value="Unassembled WGS sequence"/>
</dbReference>
<reference evidence="7 8" key="1">
    <citation type="journal article" date="2023" name="BMC Biol.">
        <title>The compact genome of the sponge Oopsacas minuta (Hexactinellida) is lacking key metazoan core genes.</title>
        <authorList>
            <person name="Santini S."/>
            <person name="Schenkelaars Q."/>
            <person name="Jourda C."/>
            <person name="Duchesne M."/>
            <person name="Belahbib H."/>
            <person name="Rocher C."/>
            <person name="Selva M."/>
            <person name="Riesgo A."/>
            <person name="Vervoort M."/>
            <person name="Leys S.P."/>
            <person name="Kodjabachian L."/>
            <person name="Le Bivic A."/>
            <person name="Borchiellini C."/>
            <person name="Claverie J.M."/>
            <person name="Renard E."/>
        </authorList>
    </citation>
    <scope>NUCLEOTIDE SEQUENCE [LARGE SCALE GENOMIC DNA]</scope>
    <source>
        <strain evidence="7">SPO-2</strain>
    </source>
</reference>
<dbReference type="SUPFAM" id="SSF57716">
    <property type="entry name" value="Glucocorticoid receptor-like (DNA-binding domain)"/>
    <property type="match status" value="2"/>
</dbReference>
<keyword evidence="2 5" id="KW-0863">Zinc-finger</keyword>
<dbReference type="Pfam" id="PF05485">
    <property type="entry name" value="THAP"/>
    <property type="match status" value="2"/>
</dbReference>
<dbReference type="SMART" id="SM00692">
    <property type="entry name" value="DM3"/>
    <property type="match status" value="2"/>
</dbReference>
<keyword evidence="7" id="KW-0418">Kinase</keyword>
<feature type="domain" description="THAP-type" evidence="6">
    <location>
        <begin position="137"/>
        <end position="231"/>
    </location>
</feature>